<feature type="domain" description="CHHC U11-48K-type" evidence="14">
    <location>
        <begin position="67"/>
        <end position="94"/>
    </location>
</feature>
<keyword evidence="4 12" id="KW-0949">S-adenosyl-L-methionine</keyword>
<dbReference type="Pfam" id="PF05253">
    <property type="entry name" value="zf-U11-48K"/>
    <property type="match status" value="1"/>
</dbReference>
<evidence type="ECO:0000256" key="5">
    <source>
        <dbReference type="ARBA" id="ARBA00022694"/>
    </source>
</evidence>
<reference evidence="15" key="2">
    <citation type="submission" date="2025-09" db="UniProtKB">
        <authorList>
            <consortium name="Ensembl"/>
        </authorList>
    </citation>
    <scope>IDENTIFICATION</scope>
</reference>
<keyword evidence="8 12" id="KW-0862">Zinc</keyword>
<name>A0A3B3D7T4_ORYME</name>
<evidence type="ECO:0000256" key="7">
    <source>
        <dbReference type="ARBA" id="ARBA00022771"/>
    </source>
</evidence>
<dbReference type="EC" id="2.1.1.225" evidence="12"/>
<evidence type="ECO:0000259" key="14">
    <source>
        <dbReference type="PROSITE" id="PS51800"/>
    </source>
</evidence>
<protein>
    <recommendedName>
        <fullName evidence="12">tRNA:m(4)X modification enzyme TRM13</fullName>
        <ecNumber evidence="12">2.1.1.225</ecNumber>
    </recommendedName>
</protein>
<dbReference type="GO" id="GO:0008270">
    <property type="term" value="F:zinc ion binding"/>
    <property type="evidence" value="ECO:0007669"/>
    <property type="project" value="UniProtKB-KW"/>
</dbReference>
<dbReference type="InterPro" id="IPR021721">
    <property type="entry name" value="Znf_CCCH-type_TRM13"/>
</dbReference>
<dbReference type="PANTHER" id="PTHR12998">
    <property type="entry name" value="TRNA:M(4)X MODIFICATION ENZYME TRM13 HOMOLOG"/>
    <property type="match status" value="1"/>
</dbReference>
<keyword evidence="16" id="KW-1185">Reference proteome</keyword>
<dbReference type="CTD" id="54482"/>
<feature type="region of interest" description="Disordered" evidence="13">
    <location>
        <begin position="389"/>
        <end position="413"/>
    </location>
</feature>
<evidence type="ECO:0000256" key="6">
    <source>
        <dbReference type="ARBA" id="ARBA00022723"/>
    </source>
</evidence>
<evidence type="ECO:0000256" key="10">
    <source>
        <dbReference type="ARBA" id="ARBA00048635"/>
    </source>
</evidence>
<dbReference type="InterPro" id="IPR039044">
    <property type="entry name" value="Trm13"/>
</dbReference>
<dbReference type="PANTHER" id="PTHR12998:SF0">
    <property type="entry name" value="TRNA:M(4)X MODIFICATION ENZYME TRM13 HOMOLOG"/>
    <property type="match status" value="1"/>
</dbReference>
<reference evidence="15" key="1">
    <citation type="submission" date="2025-08" db="UniProtKB">
        <authorList>
            <consortium name="Ensembl"/>
        </authorList>
    </citation>
    <scope>IDENTIFICATION</scope>
</reference>
<dbReference type="Pfam" id="PF05206">
    <property type="entry name" value="TRM13"/>
    <property type="match status" value="1"/>
</dbReference>
<dbReference type="KEGG" id="oml:112136914"/>
<evidence type="ECO:0000256" key="2">
    <source>
        <dbReference type="ARBA" id="ARBA00022603"/>
    </source>
</evidence>
<sequence>MPPRRIFPHARERGVGGALLSIMAAPLPDRCSFFVERKKRFCKMMVRKGQRFCGEHANAAEGGSIRRIVCPLDPKHTVAEDKLEKHLKKCNSRQKPKPVYHVENINAGPEDGDEALPDVSLSERSWSELELLLEKLKKASEGLQCEVEDNFLDHPALQEELVNPKNGDSAHKHLKQQASILGHLDELGLLRRGRCFVEFGAGRGKLSHWIHEALKNNGDLKNSEDLQLLLVERSSIRFKVDGKHQDAGVQFERLQVDIQHLDLSKVPLLQDKKFPLVGVGKHLCGAATDLALRCLLETSTLRDPESEPPLKRLKPSEPGAEVAPADCSGAGVGPVLGLAVALCCHHRCEWRHFVGQQFFLQRGLGAAEFSAICRMSSWATCGLRAANQDSSSQHSTNQGREEEEHEPIDETDNVNKFLSAAEREKIGHLCKRLIDRGRCDFLKSRGFSSRLTCYTDRQVTLENVLLTAVPSPCSTSSS</sequence>
<accession>A0A3B3D7T4</accession>
<evidence type="ECO:0000313" key="16">
    <source>
        <dbReference type="Proteomes" id="UP000261560"/>
    </source>
</evidence>
<dbReference type="Pfam" id="PF11722">
    <property type="entry name" value="zf-TRM13_CCCH"/>
    <property type="match status" value="1"/>
</dbReference>
<keyword evidence="7 12" id="KW-0863">Zinc-finger</keyword>
<evidence type="ECO:0000313" key="15">
    <source>
        <dbReference type="Ensembl" id="ENSOMEP00000025465.1"/>
    </source>
</evidence>
<dbReference type="OrthoDB" id="258806at2759"/>
<evidence type="ECO:0000256" key="13">
    <source>
        <dbReference type="SAM" id="MobiDB-lite"/>
    </source>
</evidence>
<comment type="catalytic activity">
    <reaction evidence="9 12">
        <text>cytidine(4) in tRNA(Pro) + S-adenosyl-L-methionine = 2'-O-methylcytidine(4) in tRNA(Pro) + S-adenosyl-L-homocysteine + H(+)</text>
        <dbReference type="Rhea" id="RHEA:32767"/>
        <dbReference type="Rhea" id="RHEA-COMP:10397"/>
        <dbReference type="Rhea" id="RHEA-COMP:10398"/>
        <dbReference type="ChEBI" id="CHEBI:15378"/>
        <dbReference type="ChEBI" id="CHEBI:57856"/>
        <dbReference type="ChEBI" id="CHEBI:59789"/>
        <dbReference type="ChEBI" id="CHEBI:74495"/>
        <dbReference type="ChEBI" id="CHEBI:82748"/>
        <dbReference type="EC" id="2.1.1.225"/>
    </reaction>
</comment>
<keyword evidence="5 12" id="KW-0819">tRNA processing</keyword>
<evidence type="ECO:0000256" key="9">
    <source>
        <dbReference type="ARBA" id="ARBA00048165"/>
    </source>
</evidence>
<comment type="function">
    <text evidence="12">tRNA methylase which 2'-O-methylates cytidine(4) in tRNA(Pro) and tRNA(Gly)(GCC), and adenosine(4) in tRNA(His).</text>
</comment>
<comment type="similarity">
    <text evidence="1 12">Belongs to the methyltransferase TRM13 family.</text>
</comment>
<dbReference type="OMA" id="HRCSWRS"/>
<dbReference type="RefSeq" id="XP_024114691.1">
    <property type="nucleotide sequence ID" value="XM_024258923.2"/>
</dbReference>
<dbReference type="GO" id="GO:0030488">
    <property type="term" value="P:tRNA methylation"/>
    <property type="evidence" value="ECO:0007669"/>
    <property type="project" value="InterPro"/>
</dbReference>
<dbReference type="AlphaFoldDB" id="A0A3B3D7T4"/>
<comment type="catalytic activity">
    <reaction evidence="11 12">
        <text>adenosine(4) in tRNA(His) + S-adenosyl-L-methionine = 2'-O-methyladenosine(4) in tRNA(His) + S-adenosyl-L-homocysteine + H(+)</text>
        <dbReference type="Rhea" id="RHEA:43196"/>
        <dbReference type="Rhea" id="RHEA-COMP:10401"/>
        <dbReference type="Rhea" id="RHEA-COMP:10402"/>
        <dbReference type="ChEBI" id="CHEBI:15378"/>
        <dbReference type="ChEBI" id="CHEBI:57856"/>
        <dbReference type="ChEBI" id="CHEBI:59789"/>
        <dbReference type="ChEBI" id="CHEBI:74411"/>
        <dbReference type="ChEBI" id="CHEBI:74477"/>
        <dbReference type="EC" id="2.1.1.225"/>
    </reaction>
</comment>
<evidence type="ECO:0000256" key="1">
    <source>
        <dbReference type="ARBA" id="ARBA00005265"/>
    </source>
</evidence>
<comment type="catalytic activity">
    <reaction evidence="10 12">
        <text>cytidine(4) in tRNA(Gly)(GCC) + S-adenosyl-L-methionine = 2'-O-methylcytidine(4) in tRNA(Gly)(GCC) + S-adenosyl-L-homocysteine + H(+)</text>
        <dbReference type="Rhea" id="RHEA:43192"/>
        <dbReference type="Rhea" id="RHEA-COMP:10399"/>
        <dbReference type="Rhea" id="RHEA-COMP:10400"/>
        <dbReference type="ChEBI" id="CHEBI:15378"/>
        <dbReference type="ChEBI" id="CHEBI:57856"/>
        <dbReference type="ChEBI" id="CHEBI:59789"/>
        <dbReference type="ChEBI" id="CHEBI:74495"/>
        <dbReference type="ChEBI" id="CHEBI:82748"/>
        <dbReference type="EC" id="2.1.1.225"/>
    </reaction>
</comment>
<feature type="compositionally biased region" description="Acidic residues" evidence="13">
    <location>
        <begin position="401"/>
        <end position="412"/>
    </location>
</feature>
<dbReference type="STRING" id="30732.ENSOMEP00000025465"/>
<evidence type="ECO:0000256" key="11">
    <source>
        <dbReference type="ARBA" id="ARBA00049393"/>
    </source>
</evidence>
<dbReference type="InterPro" id="IPR007871">
    <property type="entry name" value="Methyltransferase_TRM13"/>
</dbReference>
<keyword evidence="3 12" id="KW-0808">Transferase</keyword>
<dbReference type="GeneTree" id="ENSGT00390000003182"/>
<dbReference type="PROSITE" id="PS51800">
    <property type="entry name" value="ZF_CHHC_U11_48K"/>
    <property type="match status" value="1"/>
</dbReference>
<feature type="compositionally biased region" description="Polar residues" evidence="13">
    <location>
        <begin position="389"/>
        <end position="398"/>
    </location>
</feature>
<proteinExistence type="inferred from homology"/>
<dbReference type="Proteomes" id="UP000261560">
    <property type="component" value="Unplaced"/>
</dbReference>
<evidence type="ECO:0000256" key="3">
    <source>
        <dbReference type="ARBA" id="ARBA00022679"/>
    </source>
</evidence>
<dbReference type="InterPro" id="IPR022776">
    <property type="entry name" value="TRM13/UPF0224_CHHC_Znf_dom"/>
</dbReference>
<dbReference type="Ensembl" id="ENSOMET00000007039.1">
    <property type="protein sequence ID" value="ENSOMEP00000025465.1"/>
    <property type="gene ID" value="ENSOMEG00000006724.1"/>
</dbReference>
<organism evidence="15 16">
    <name type="scientific">Oryzias melastigma</name>
    <name type="common">Marine medaka</name>
    <dbReference type="NCBI Taxonomy" id="30732"/>
    <lineage>
        <taxon>Eukaryota</taxon>
        <taxon>Metazoa</taxon>
        <taxon>Chordata</taxon>
        <taxon>Craniata</taxon>
        <taxon>Vertebrata</taxon>
        <taxon>Euteleostomi</taxon>
        <taxon>Actinopterygii</taxon>
        <taxon>Neopterygii</taxon>
        <taxon>Teleostei</taxon>
        <taxon>Neoteleostei</taxon>
        <taxon>Acanthomorphata</taxon>
        <taxon>Ovalentaria</taxon>
        <taxon>Atherinomorphae</taxon>
        <taxon>Beloniformes</taxon>
        <taxon>Adrianichthyidae</taxon>
        <taxon>Oryziinae</taxon>
        <taxon>Oryzias</taxon>
    </lineage>
</organism>
<dbReference type="GeneID" id="112136914"/>
<evidence type="ECO:0000256" key="8">
    <source>
        <dbReference type="ARBA" id="ARBA00022833"/>
    </source>
</evidence>
<dbReference type="PaxDb" id="30732-ENSOMEP00000025465"/>
<evidence type="ECO:0000256" key="12">
    <source>
        <dbReference type="RuleBase" id="RU367103"/>
    </source>
</evidence>
<dbReference type="GO" id="GO:0106050">
    <property type="term" value="F:tRNA 2'-O-methyltransferase activity"/>
    <property type="evidence" value="ECO:0007669"/>
    <property type="project" value="UniProtKB-UniRule"/>
</dbReference>
<evidence type="ECO:0000256" key="4">
    <source>
        <dbReference type="ARBA" id="ARBA00022691"/>
    </source>
</evidence>
<keyword evidence="2 12" id="KW-0489">Methyltransferase</keyword>
<keyword evidence="6 12" id="KW-0479">Metal-binding</keyword>